<keyword evidence="2" id="KW-1185">Reference proteome</keyword>
<dbReference type="EMBL" id="JAFIRN010000018">
    <property type="protein sequence ID" value="KAG5831263.1"/>
    <property type="molecule type" value="Genomic_DNA"/>
</dbReference>
<accession>A0A9D3LRA5</accession>
<organism evidence="1 2">
    <name type="scientific">Anguilla anguilla</name>
    <name type="common">European freshwater eel</name>
    <name type="synonym">Muraena anguilla</name>
    <dbReference type="NCBI Taxonomy" id="7936"/>
    <lineage>
        <taxon>Eukaryota</taxon>
        <taxon>Metazoa</taxon>
        <taxon>Chordata</taxon>
        <taxon>Craniata</taxon>
        <taxon>Vertebrata</taxon>
        <taxon>Euteleostomi</taxon>
        <taxon>Actinopterygii</taxon>
        <taxon>Neopterygii</taxon>
        <taxon>Teleostei</taxon>
        <taxon>Anguilliformes</taxon>
        <taxon>Anguillidae</taxon>
        <taxon>Anguilla</taxon>
    </lineage>
</organism>
<dbReference type="Proteomes" id="UP001044222">
    <property type="component" value="Chromosome 18"/>
</dbReference>
<evidence type="ECO:0000313" key="2">
    <source>
        <dbReference type="Proteomes" id="UP001044222"/>
    </source>
</evidence>
<protein>
    <submittedName>
        <fullName evidence="1">Uncharacterized protein</fullName>
    </submittedName>
</protein>
<reference evidence="1" key="1">
    <citation type="submission" date="2021-01" db="EMBL/GenBank/DDBJ databases">
        <title>A chromosome-scale assembly of European eel, Anguilla anguilla.</title>
        <authorList>
            <person name="Henkel C."/>
            <person name="Jong-Raadsen S.A."/>
            <person name="Dufour S."/>
            <person name="Weltzien F.-A."/>
            <person name="Palstra A.P."/>
            <person name="Pelster B."/>
            <person name="Spaink H.P."/>
            <person name="Van Den Thillart G.E."/>
            <person name="Jansen H."/>
            <person name="Zahm M."/>
            <person name="Klopp C."/>
            <person name="Cedric C."/>
            <person name="Louis A."/>
            <person name="Berthelot C."/>
            <person name="Parey E."/>
            <person name="Roest Crollius H."/>
            <person name="Montfort J."/>
            <person name="Robinson-Rechavi M."/>
            <person name="Bucao C."/>
            <person name="Bouchez O."/>
            <person name="Gislard M."/>
            <person name="Lluch J."/>
            <person name="Milhes M."/>
            <person name="Lampietro C."/>
            <person name="Lopez Roques C."/>
            <person name="Donnadieu C."/>
            <person name="Braasch I."/>
            <person name="Desvignes T."/>
            <person name="Postlethwait J."/>
            <person name="Bobe J."/>
            <person name="Guiguen Y."/>
            <person name="Dirks R."/>
        </authorList>
    </citation>
    <scope>NUCLEOTIDE SEQUENCE</scope>
    <source>
        <strain evidence="1">Tag_6206</strain>
        <tissue evidence="1">Liver</tissue>
    </source>
</reference>
<dbReference type="AlphaFoldDB" id="A0A9D3LRA5"/>
<sequence length="204" mass="22903">MEAVRRLGYLGQHCLVEIHPSRGCCVAHLVKAPSSGTSMSPTVVDGIWTVPVPTVAGSTTGRMHHSGCGWIQSVRGLRCGEKGESQMSTQWSWRMNVAAVADNWTFQIRMGIRHVQPHIGCQIIFKNTFLTDHRTLFRKGLTAYIASAFICRLVDLSETLCCKFRESQHLNPMISSTRRVKTTRSFLGSVQIYVTEQFFLMVKL</sequence>
<gene>
    <name evidence="1" type="ORF">ANANG_G00301940</name>
</gene>
<evidence type="ECO:0000313" key="1">
    <source>
        <dbReference type="EMBL" id="KAG5831263.1"/>
    </source>
</evidence>
<proteinExistence type="predicted"/>
<comment type="caution">
    <text evidence="1">The sequence shown here is derived from an EMBL/GenBank/DDBJ whole genome shotgun (WGS) entry which is preliminary data.</text>
</comment>
<name>A0A9D3LRA5_ANGAN</name>